<comment type="caution">
    <text evidence="1">The sequence shown here is derived from an EMBL/GenBank/DDBJ whole genome shotgun (WGS) entry which is preliminary data.</text>
</comment>
<protein>
    <submittedName>
        <fullName evidence="1">Uncharacterized protein</fullName>
    </submittedName>
</protein>
<gene>
    <name evidence="1" type="ORF">H9724_00250</name>
</gene>
<dbReference type="Proteomes" id="UP000824105">
    <property type="component" value="Unassembled WGS sequence"/>
</dbReference>
<evidence type="ECO:0000313" key="1">
    <source>
        <dbReference type="EMBL" id="HIZ61192.1"/>
    </source>
</evidence>
<reference evidence="1" key="2">
    <citation type="submission" date="2021-04" db="EMBL/GenBank/DDBJ databases">
        <authorList>
            <person name="Gilroy R."/>
        </authorList>
    </citation>
    <scope>NUCLEOTIDE SEQUENCE</scope>
    <source>
        <strain evidence="1">CHK188-11489</strain>
    </source>
</reference>
<dbReference type="EMBL" id="DXBF01000005">
    <property type="protein sequence ID" value="HIZ61192.1"/>
    <property type="molecule type" value="Genomic_DNA"/>
</dbReference>
<name>A0A9D2JP28_9FIRM</name>
<evidence type="ECO:0000313" key="2">
    <source>
        <dbReference type="Proteomes" id="UP000824105"/>
    </source>
</evidence>
<proteinExistence type="predicted"/>
<organism evidence="1 2">
    <name type="scientific">Candidatus Gemmiger avistercoris</name>
    <dbReference type="NCBI Taxonomy" id="2838606"/>
    <lineage>
        <taxon>Bacteria</taxon>
        <taxon>Bacillati</taxon>
        <taxon>Bacillota</taxon>
        <taxon>Clostridia</taxon>
        <taxon>Eubacteriales</taxon>
        <taxon>Gemmiger</taxon>
    </lineage>
</organism>
<accession>A0A9D2JP28</accession>
<dbReference type="AlphaFoldDB" id="A0A9D2JP28"/>
<reference evidence="1" key="1">
    <citation type="journal article" date="2021" name="PeerJ">
        <title>Extensive microbial diversity within the chicken gut microbiome revealed by metagenomics and culture.</title>
        <authorList>
            <person name="Gilroy R."/>
            <person name="Ravi A."/>
            <person name="Getino M."/>
            <person name="Pursley I."/>
            <person name="Horton D.L."/>
            <person name="Alikhan N.F."/>
            <person name="Baker D."/>
            <person name="Gharbi K."/>
            <person name="Hall N."/>
            <person name="Watson M."/>
            <person name="Adriaenssens E.M."/>
            <person name="Foster-Nyarko E."/>
            <person name="Jarju S."/>
            <person name="Secka A."/>
            <person name="Antonio M."/>
            <person name="Oren A."/>
            <person name="Chaudhuri R.R."/>
            <person name="La Ragione R."/>
            <person name="Hildebrand F."/>
            <person name="Pallen M.J."/>
        </authorList>
    </citation>
    <scope>NUCLEOTIDE SEQUENCE</scope>
    <source>
        <strain evidence="1">CHK188-11489</strain>
    </source>
</reference>
<feature type="non-terminal residue" evidence="1">
    <location>
        <position position="1"/>
    </location>
</feature>
<sequence length="85" mass="9559">GYLLPLILKSVRFGGFAPLYHRPASHEGKDMGGLVCAAQRRKNRGFSTLKRTLDLGVEKGRLLQNSRPNVGGYTRYFSVRMPENH</sequence>